<dbReference type="RefSeq" id="XP_058985483.1">
    <property type="nucleotide sequence ID" value="XM_059129500.1"/>
</dbReference>
<evidence type="ECO:0000256" key="1">
    <source>
        <dbReference type="ARBA" id="ARBA00008511"/>
    </source>
</evidence>
<evidence type="ECO:0000256" key="2">
    <source>
        <dbReference type="SAM" id="MobiDB-lite"/>
    </source>
</evidence>
<evidence type="ECO:0000313" key="5">
    <source>
        <dbReference type="Proteomes" id="UP001652621"/>
    </source>
</evidence>
<dbReference type="AlphaFoldDB" id="A0A1I8MM61"/>
<reference evidence="4" key="1">
    <citation type="submission" date="2020-05" db="UniProtKB">
        <authorList>
            <consortium name="EnsemblMetazoa"/>
        </authorList>
    </citation>
    <scope>IDENTIFICATION</scope>
    <source>
        <strain evidence="4">Aabys</strain>
    </source>
</reference>
<feature type="region of interest" description="Disordered" evidence="2">
    <location>
        <begin position="16"/>
        <end position="92"/>
    </location>
</feature>
<accession>A0A1I8MM61</accession>
<evidence type="ECO:0000313" key="4">
    <source>
        <dbReference type="EnsemblMetazoa" id="MDOA006405-PA"/>
    </source>
</evidence>
<dbReference type="GO" id="GO:0005737">
    <property type="term" value="C:cytoplasm"/>
    <property type="evidence" value="ECO:0007669"/>
    <property type="project" value="TreeGrafter"/>
</dbReference>
<dbReference type="VEuPathDB" id="VectorBase:MDOA006405"/>
<gene>
    <name evidence="4" type="primary">101895357</name>
    <name evidence="6" type="synonym">LOC131805821</name>
</gene>
<dbReference type="Pfam" id="PF18201">
    <property type="entry name" value="PIH1_CS"/>
    <property type="match status" value="1"/>
</dbReference>
<dbReference type="VEuPathDB" id="VectorBase:MDOMA2_015465"/>
<dbReference type="PANTHER" id="PTHR21083:SF0">
    <property type="entry name" value="DYNEIN AXONEMAL ASSEMBLY FACTOR 6"/>
    <property type="match status" value="1"/>
</dbReference>
<dbReference type="STRING" id="7370.A0A1I8MM61"/>
<dbReference type="PANTHER" id="PTHR21083">
    <property type="entry name" value="TWISTER"/>
    <property type="match status" value="1"/>
</dbReference>
<organism evidence="4">
    <name type="scientific">Musca domestica</name>
    <name type="common">House fly</name>
    <dbReference type="NCBI Taxonomy" id="7370"/>
    <lineage>
        <taxon>Eukaryota</taxon>
        <taxon>Metazoa</taxon>
        <taxon>Ecdysozoa</taxon>
        <taxon>Arthropoda</taxon>
        <taxon>Hexapoda</taxon>
        <taxon>Insecta</taxon>
        <taxon>Pterygota</taxon>
        <taxon>Neoptera</taxon>
        <taxon>Endopterygota</taxon>
        <taxon>Diptera</taxon>
        <taxon>Brachycera</taxon>
        <taxon>Muscomorpha</taxon>
        <taxon>Muscoidea</taxon>
        <taxon>Muscidae</taxon>
        <taxon>Musca</taxon>
    </lineage>
</organism>
<feature type="domain" description="PIH1D1/2/3 CS-like" evidence="3">
    <location>
        <begin position="105"/>
        <end position="200"/>
    </location>
</feature>
<dbReference type="Proteomes" id="UP001652621">
    <property type="component" value="Unplaced"/>
</dbReference>
<name>A0A1I8MM61_MUSDO</name>
<evidence type="ECO:0000313" key="6">
    <source>
        <dbReference type="RefSeq" id="XP_058985483.1"/>
    </source>
</evidence>
<comment type="similarity">
    <text evidence="1">Belongs to the PIH1 family.</text>
</comment>
<dbReference type="OrthoDB" id="25887at2759"/>
<dbReference type="GO" id="GO:0045505">
    <property type="term" value="F:dynein intermediate chain binding"/>
    <property type="evidence" value="ECO:0007669"/>
    <property type="project" value="TreeGrafter"/>
</dbReference>
<dbReference type="EnsemblMetazoa" id="MDOA006405-RA">
    <property type="protein sequence ID" value="MDOA006405-PA"/>
    <property type="gene ID" value="MDOA006405"/>
</dbReference>
<proteinExistence type="inferred from homology"/>
<reference evidence="6" key="2">
    <citation type="submission" date="2025-05" db="UniProtKB">
        <authorList>
            <consortium name="RefSeq"/>
        </authorList>
    </citation>
    <scope>IDENTIFICATION</scope>
    <source>
        <strain evidence="6">Aabys</strain>
        <tissue evidence="6">Whole body</tissue>
    </source>
</reference>
<dbReference type="KEGG" id="mde:101895357"/>
<dbReference type="eggNOG" id="ENOG502RZWX">
    <property type="taxonomic scope" value="Eukaryota"/>
</dbReference>
<protein>
    <submittedName>
        <fullName evidence="6">Dynein axonemal assembly factor 6-like</fullName>
    </submittedName>
</protein>
<dbReference type="GO" id="GO:0051087">
    <property type="term" value="F:protein-folding chaperone binding"/>
    <property type="evidence" value="ECO:0007669"/>
    <property type="project" value="InterPro"/>
</dbReference>
<dbReference type="RefSeq" id="XP_005178948.2">
    <property type="nucleotide sequence ID" value="XM_005178891.3"/>
</dbReference>
<dbReference type="InterPro" id="IPR026697">
    <property type="entry name" value="DNAAF6"/>
</dbReference>
<sequence>MSLFENIEHLKLLRNLLNPEDSKDDGSDLEEEGEPLIKQNLNPGNLVPPHANAAGEQTKTFKSPYAPLEEDDKLKSNSKQPSTIEEWHEQQEREDVDILESRKCPEYRMTYRQAVGTEDIYLAMGNRTNASASCEDLVVEILLPGDSTPADKMQLSITTTEVDLATPIYRLKLPLSQPVNVDRCRAKYDKDMEKLTLTLRLQRELDFVNF</sequence>
<keyword evidence="5" id="KW-1185">Reference proteome</keyword>
<evidence type="ECO:0000259" key="3">
    <source>
        <dbReference type="Pfam" id="PF18201"/>
    </source>
</evidence>
<dbReference type="InterPro" id="IPR041442">
    <property type="entry name" value="PIH1D1/2/3_CS-like"/>
</dbReference>
<dbReference type="GO" id="GO:0070286">
    <property type="term" value="P:axonemal dynein complex assembly"/>
    <property type="evidence" value="ECO:0007669"/>
    <property type="project" value="InterPro"/>
</dbReference>